<evidence type="ECO:0000313" key="1">
    <source>
        <dbReference type="EMBL" id="TSJ34915.1"/>
    </source>
</evidence>
<dbReference type="RefSeq" id="WP_144250878.1">
    <property type="nucleotide sequence ID" value="NZ_VLPK01000009.1"/>
</dbReference>
<gene>
    <name evidence="1" type="ORF">FO440_24050</name>
</gene>
<dbReference type="EMBL" id="VLPK01000009">
    <property type="protein sequence ID" value="TSJ34915.1"/>
    <property type="molecule type" value="Genomic_DNA"/>
</dbReference>
<sequence length="224" mass="25895">MPVNTHLEVKSLAFVMLGDFNPALIQPFWLAKKELIRESEAQQTKVELIHNELVRFDLGWAKFDVKPDRFEISTTSEPHFGLVRDLIIGIFTFLNETPIKAVGINFVYDINLKTAEKFYSFGNTFAPLKNWDFLNEARVVNLEFFEKDRSDKLPGHYRIRIQSSNAISSFGVNIVITDHVDVDTSRSEKDNGLVKLINSYWPTALEKADRHMDNLWNKFEQQNG</sequence>
<dbReference type="AlphaFoldDB" id="A0A556M4W3"/>
<protein>
    <recommendedName>
        <fullName evidence="3">TIGR04255 family protein</fullName>
    </recommendedName>
</protein>
<proteinExistence type="predicted"/>
<comment type="caution">
    <text evidence="1">The sequence shown here is derived from an EMBL/GenBank/DDBJ whole genome shotgun (WGS) entry which is preliminary data.</text>
</comment>
<evidence type="ECO:0008006" key="3">
    <source>
        <dbReference type="Google" id="ProtNLM"/>
    </source>
</evidence>
<name>A0A556M4W3_9SPHI</name>
<reference evidence="1 2" key="1">
    <citation type="submission" date="2019-07" db="EMBL/GenBank/DDBJ databases">
        <authorList>
            <person name="Huq M.A."/>
        </authorList>
    </citation>
    <scope>NUCLEOTIDE SEQUENCE [LARGE SCALE GENOMIC DNA]</scope>
    <source>
        <strain evidence="1 2">MAH-19</strain>
    </source>
</reference>
<keyword evidence="2" id="KW-1185">Reference proteome</keyword>
<organism evidence="1 2">
    <name type="scientific">Mucilaginibacter corticis</name>
    <dbReference type="NCBI Taxonomy" id="2597670"/>
    <lineage>
        <taxon>Bacteria</taxon>
        <taxon>Pseudomonadati</taxon>
        <taxon>Bacteroidota</taxon>
        <taxon>Sphingobacteriia</taxon>
        <taxon>Sphingobacteriales</taxon>
        <taxon>Sphingobacteriaceae</taxon>
        <taxon>Mucilaginibacter</taxon>
    </lineage>
</organism>
<evidence type="ECO:0000313" key="2">
    <source>
        <dbReference type="Proteomes" id="UP000318733"/>
    </source>
</evidence>
<dbReference type="Proteomes" id="UP000318733">
    <property type="component" value="Unassembled WGS sequence"/>
</dbReference>
<dbReference type="OrthoDB" id="1446591at2"/>
<accession>A0A556M4W3</accession>